<dbReference type="Pfam" id="PF00691">
    <property type="entry name" value="OmpA"/>
    <property type="match status" value="1"/>
</dbReference>
<keyword evidence="4" id="KW-0812">Transmembrane</keyword>
<dbReference type="GO" id="GO:0046930">
    <property type="term" value="C:pore complex"/>
    <property type="evidence" value="ECO:0007669"/>
    <property type="project" value="UniProtKB-KW"/>
</dbReference>
<feature type="signal peptide" evidence="12">
    <location>
        <begin position="1"/>
        <end position="20"/>
    </location>
</feature>
<evidence type="ECO:0000256" key="6">
    <source>
        <dbReference type="ARBA" id="ARBA00023065"/>
    </source>
</evidence>
<dbReference type="Proteomes" id="UP000474630">
    <property type="component" value="Chromosome"/>
</dbReference>
<dbReference type="InterPro" id="IPR006665">
    <property type="entry name" value="OmpA-like"/>
</dbReference>
<evidence type="ECO:0000256" key="12">
    <source>
        <dbReference type="SAM" id="SignalP"/>
    </source>
</evidence>
<feature type="compositionally biased region" description="Basic and acidic residues" evidence="11">
    <location>
        <begin position="171"/>
        <end position="187"/>
    </location>
</feature>
<name>A0A6C0RC35_9BACT</name>
<dbReference type="RefSeq" id="WP_163345384.1">
    <property type="nucleotide sequence ID" value="NZ_CP048409.1"/>
</dbReference>
<dbReference type="Gene3D" id="3.30.1330.60">
    <property type="entry name" value="OmpA-like domain"/>
    <property type="match status" value="1"/>
</dbReference>
<keyword evidence="8 10" id="KW-0472">Membrane</keyword>
<dbReference type="Pfam" id="PF02412">
    <property type="entry name" value="TSP_3"/>
    <property type="match status" value="3"/>
</dbReference>
<evidence type="ECO:0000256" key="1">
    <source>
        <dbReference type="ARBA" id="ARBA00004571"/>
    </source>
</evidence>
<feature type="domain" description="OmpA-like" evidence="13">
    <location>
        <begin position="314"/>
        <end position="430"/>
    </location>
</feature>
<feature type="region of interest" description="Disordered" evidence="11">
    <location>
        <begin position="171"/>
        <end position="202"/>
    </location>
</feature>
<comment type="subcellular location">
    <subcellularLocation>
        <location evidence="1">Cell outer membrane</location>
        <topology evidence="1">Multi-pass membrane protein</topology>
    </subcellularLocation>
</comment>
<dbReference type="GO" id="GO:0006811">
    <property type="term" value="P:monoatomic ion transport"/>
    <property type="evidence" value="ECO:0007669"/>
    <property type="project" value="UniProtKB-KW"/>
</dbReference>
<evidence type="ECO:0000256" key="11">
    <source>
        <dbReference type="SAM" id="MobiDB-lite"/>
    </source>
</evidence>
<keyword evidence="9" id="KW-0998">Cell outer membrane</keyword>
<dbReference type="SUPFAM" id="SSF103647">
    <property type="entry name" value="TSP type-3 repeat"/>
    <property type="match status" value="2"/>
</dbReference>
<dbReference type="Gene3D" id="2.40.160.20">
    <property type="match status" value="1"/>
</dbReference>
<evidence type="ECO:0000313" key="14">
    <source>
        <dbReference type="EMBL" id="QIA07462.1"/>
    </source>
</evidence>
<dbReference type="GO" id="GO:0015288">
    <property type="term" value="F:porin activity"/>
    <property type="evidence" value="ECO:0007669"/>
    <property type="project" value="UniProtKB-KW"/>
</dbReference>
<keyword evidence="7" id="KW-0626">Porin</keyword>
<dbReference type="CDD" id="cd07185">
    <property type="entry name" value="OmpA_C-like"/>
    <property type="match status" value="1"/>
</dbReference>
<evidence type="ECO:0000256" key="4">
    <source>
        <dbReference type="ARBA" id="ARBA00022692"/>
    </source>
</evidence>
<feature type="chain" id="PRO_5025615289" evidence="12">
    <location>
        <begin position="21"/>
        <end position="431"/>
    </location>
</feature>
<dbReference type="InterPro" id="IPR028974">
    <property type="entry name" value="TSP_type-3_rpt"/>
</dbReference>
<evidence type="ECO:0000256" key="7">
    <source>
        <dbReference type="ARBA" id="ARBA00023114"/>
    </source>
</evidence>
<organism evidence="14 15">
    <name type="scientific">Draconibacterium halophilum</name>
    <dbReference type="NCBI Taxonomy" id="2706887"/>
    <lineage>
        <taxon>Bacteria</taxon>
        <taxon>Pseudomonadati</taxon>
        <taxon>Bacteroidota</taxon>
        <taxon>Bacteroidia</taxon>
        <taxon>Marinilabiliales</taxon>
        <taxon>Prolixibacteraceae</taxon>
        <taxon>Draconibacterium</taxon>
    </lineage>
</organism>
<accession>A0A6C0RC35</accession>
<protein>
    <submittedName>
        <fullName evidence="14">OmpA family protein</fullName>
    </submittedName>
</protein>
<dbReference type="PANTHER" id="PTHR30329:SF21">
    <property type="entry name" value="LIPOPROTEIN YIAD-RELATED"/>
    <property type="match status" value="1"/>
</dbReference>
<evidence type="ECO:0000256" key="5">
    <source>
        <dbReference type="ARBA" id="ARBA00022729"/>
    </source>
</evidence>
<dbReference type="InterPro" id="IPR050330">
    <property type="entry name" value="Bact_OuterMem_StrucFunc"/>
</dbReference>
<dbReference type="SUPFAM" id="SSF103088">
    <property type="entry name" value="OmpA-like"/>
    <property type="match status" value="1"/>
</dbReference>
<keyword evidence="3" id="KW-1134">Transmembrane beta strand</keyword>
<dbReference type="PROSITE" id="PS51123">
    <property type="entry name" value="OMPA_2"/>
    <property type="match status" value="1"/>
</dbReference>
<gene>
    <name evidence="14" type="ORF">G0Q07_06870</name>
</gene>
<dbReference type="SUPFAM" id="SSF56925">
    <property type="entry name" value="OMPA-like"/>
    <property type="match status" value="1"/>
</dbReference>
<evidence type="ECO:0000256" key="9">
    <source>
        <dbReference type="ARBA" id="ARBA00023237"/>
    </source>
</evidence>
<dbReference type="GO" id="GO:0009279">
    <property type="term" value="C:cell outer membrane"/>
    <property type="evidence" value="ECO:0007669"/>
    <property type="project" value="UniProtKB-SubCell"/>
</dbReference>
<keyword evidence="6" id="KW-0406">Ion transport</keyword>
<evidence type="ECO:0000256" key="2">
    <source>
        <dbReference type="ARBA" id="ARBA00022448"/>
    </source>
</evidence>
<dbReference type="PANTHER" id="PTHR30329">
    <property type="entry name" value="STATOR ELEMENT OF FLAGELLAR MOTOR COMPLEX"/>
    <property type="match status" value="1"/>
</dbReference>
<evidence type="ECO:0000313" key="15">
    <source>
        <dbReference type="Proteomes" id="UP000474630"/>
    </source>
</evidence>
<proteinExistence type="predicted"/>
<evidence type="ECO:0000259" key="13">
    <source>
        <dbReference type="PROSITE" id="PS51123"/>
    </source>
</evidence>
<dbReference type="AlphaFoldDB" id="A0A6C0RC35"/>
<dbReference type="GO" id="GO:0005509">
    <property type="term" value="F:calcium ion binding"/>
    <property type="evidence" value="ECO:0007669"/>
    <property type="project" value="InterPro"/>
</dbReference>
<dbReference type="GO" id="GO:0007155">
    <property type="term" value="P:cell adhesion"/>
    <property type="evidence" value="ECO:0007669"/>
    <property type="project" value="InterPro"/>
</dbReference>
<dbReference type="InterPro" id="IPR011250">
    <property type="entry name" value="OMP/PagP_B-barrel"/>
</dbReference>
<dbReference type="InterPro" id="IPR003367">
    <property type="entry name" value="Thrombospondin_3-like_rpt"/>
</dbReference>
<dbReference type="PRINTS" id="PR01021">
    <property type="entry name" value="OMPADOMAIN"/>
</dbReference>
<feature type="compositionally biased region" description="Basic and acidic residues" evidence="11">
    <location>
        <begin position="420"/>
        <end position="431"/>
    </location>
</feature>
<keyword evidence="5 12" id="KW-0732">Signal</keyword>
<evidence type="ECO:0000256" key="3">
    <source>
        <dbReference type="ARBA" id="ARBA00022452"/>
    </source>
</evidence>
<evidence type="ECO:0000256" key="8">
    <source>
        <dbReference type="ARBA" id="ARBA00023136"/>
    </source>
</evidence>
<dbReference type="EMBL" id="CP048409">
    <property type="protein sequence ID" value="QIA07462.1"/>
    <property type="molecule type" value="Genomic_DNA"/>
</dbReference>
<dbReference type="Gene3D" id="4.10.1080.10">
    <property type="entry name" value="TSP type-3 repeat"/>
    <property type="match status" value="1"/>
</dbReference>
<reference evidence="14 15" key="1">
    <citation type="submission" date="2020-02" db="EMBL/GenBank/DDBJ databases">
        <title>Genome sequencing for Draconibacterium sp. strain M1.</title>
        <authorList>
            <person name="Park S.-J."/>
        </authorList>
    </citation>
    <scope>NUCLEOTIDE SEQUENCE [LARGE SCALE GENOMIC DNA]</scope>
    <source>
        <strain evidence="14 15">M1</strain>
    </source>
</reference>
<evidence type="ECO:0000256" key="10">
    <source>
        <dbReference type="PROSITE-ProRule" id="PRU00473"/>
    </source>
</evidence>
<dbReference type="KEGG" id="drc:G0Q07_06870"/>
<feature type="region of interest" description="Disordered" evidence="11">
    <location>
        <begin position="400"/>
        <end position="431"/>
    </location>
</feature>
<keyword evidence="2" id="KW-0813">Transport</keyword>
<keyword evidence="15" id="KW-1185">Reference proteome</keyword>
<sequence length="431" mass="47023">MKKFTLFLFALVLSFGASIAQNSDNKWAIGVGPGIDYNIEIDHTGILGNFYVSRYLSPRFDLMLDNRMSFSDPGIDVFASLLNLRLKLYNDDMAIQPYLFGGPGYMWDNDESDITFDYGAGVKFPVSDKTSLFLSASYVNSIEGWHAGEPEMGWTDEHFMVTSVLEFALGKPKDEDGDGVKDRKDECPGTPPGVQVDEKGCPIDTDGDGVPDYKDDCPNEPGTAALAGCPDRDGDGIADKDDECPDTPGLAKFNGCPDTDEDGVPDPKDKCPDTPKGCPVDADGCPLDSDGDGVIDCEDDCPTEAGPASNNGCPDWVELDLSNINFDFDKSELRPEAKAELDRLVQTLDASKEYEIVVGGHTDNIGTDRYNMGLSERRAQAVVKYLLMNGVNNAYVGSNNYGEEKPLVPNTSSSNRQKNRRVEFEVAKARK</sequence>
<dbReference type="InterPro" id="IPR036737">
    <property type="entry name" value="OmpA-like_sf"/>
</dbReference>
<dbReference type="InterPro" id="IPR006664">
    <property type="entry name" value="OMP_bac"/>
</dbReference>